<sequence>MLRLGAIQASAKRTRAQTFCRLPVLWWRCMLYSFVLICATFFLVRLTSHYSPRSSIPRIYILTATYPRLVQRAELTRLCNTLRNVINVYWIVCEDSATRSKTTIALLRNCGVPFTYLNVETPFNQRPRPNEPYWSRPKGISQRNLGLRWIRETLLFRRQPSVLYIADDDNTYSLEVFEEMRYTRRVSTWPVGLSGELPWEGCVTSATDRSRISQMWVAYKPNRPFPIDMAGFAVNMDLILNHPEAKFDYSRPRGLQESEFLAGLGLKHWSELEPKADGCQKILVWHTRTADPSLAAWRRLQSQGVVAPPIRDPV</sequence>
<evidence type="ECO:0000256" key="15">
    <source>
        <dbReference type="PIRSR" id="PIRSR605027-4"/>
    </source>
</evidence>
<dbReference type="Pfam" id="PF03360">
    <property type="entry name" value="Glyco_transf_43"/>
    <property type="match status" value="1"/>
</dbReference>
<dbReference type="InterPro" id="IPR029044">
    <property type="entry name" value="Nucleotide-diphossugar_trans"/>
</dbReference>
<reference evidence="17 18" key="1">
    <citation type="journal article" date="2019" name="BMC Genomics">
        <title>New insights from Opisthorchis felineus genome: update on genomics of the epidemiologically important liver flukes.</title>
        <authorList>
            <person name="Ershov N.I."/>
            <person name="Mordvinov V.A."/>
            <person name="Prokhortchouk E.B."/>
            <person name="Pakharukova M.Y."/>
            <person name="Gunbin K.V."/>
            <person name="Ustyantsev K."/>
            <person name="Genaev M.A."/>
            <person name="Blinov A.G."/>
            <person name="Mazur A."/>
            <person name="Boulygina E."/>
            <person name="Tsygankova S."/>
            <person name="Khrameeva E."/>
            <person name="Chekanov N."/>
            <person name="Fan G."/>
            <person name="Xiao A."/>
            <person name="Zhang H."/>
            <person name="Xu X."/>
            <person name="Yang H."/>
            <person name="Solovyev V."/>
            <person name="Lee S.M."/>
            <person name="Liu X."/>
            <person name="Afonnikov D.A."/>
            <person name="Skryabin K.G."/>
        </authorList>
    </citation>
    <scope>NUCLEOTIDE SEQUENCE [LARGE SCALE GENOMIC DNA]</scope>
    <source>
        <strain evidence="17">AK-0245</strain>
        <tissue evidence="17">Whole organism</tissue>
    </source>
</reference>
<name>A0A4S2LGX9_OPIFE</name>
<evidence type="ECO:0000256" key="5">
    <source>
        <dbReference type="ARBA" id="ARBA00022692"/>
    </source>
</evidence>
<evidence type="ECO:0000256" key="2">
    <source>
        <dbReference type="ARBA" id="ARBA00007706"/>
    </source>
</evidence>
<dbReference type="GO" id="GO:0005975">
    <property type="term" value="P:carbohydrate metabolic process"/>
    <property type="evidence" value="ECO:0007669"/>
    <property type="project" value="TreeGrafter"/>
</dbReference>
<evidence type="ECO:0000256" key="10">
    <source>
        <dbReference type="ARBA" id="ARBA00023180"/>
    </source>
</evidence>
<feature type="site" description="Interaction with galactose moiety of substrate glycoprotein" evidence="15">
    <location>
        <position position="200"/>
    </location>
</feature>
<evidence type="ECO:0000256" key="1">
    <source>
        <dbReference type="ARBA" id="ARBA00004606"/>
    </source>
</evidence>
<dbReference type="GO" id="GO:0015018">
    <property type="term" value="F:galactosylgalactosylxylosylprotein 3-beta-glucuronosyltransferase activity"/>
    <property type="evidence" value="ECO:0007669"/>
    <property type="project" value="UniProtKB-UniRule"/>
</dbReference>
<evidence type="ECO:0000256" key="13">
    <source>
        <dbReference type="PIRSR" id="PIRSR605027-1"/>
    </source>
</evidence>
<evidence type="ECO:0000313" key="18">
    <source>
        <dbReference type="Proteomes" id="UP000308267"/>
    </source>
</evidence>
<proteinExistence type="inferred from homology"/>
<evidence type="ECO:0000313" key="17">
    <source>
        <dbReference type="EMBL" id="TGZ60089.1"/>
    </source>
</evidence>
<keyword evidence="5 16" id="KW-0812">Transmembrane</keyword>
<comment type="cofactor">
    <cofactor evidence="14 16">
        <name>Mn(2+)</name>
        <dbReference type="ChEBI" id="CHEBI:29035"/>
    </cofactor>
</comment>
<keyword evidence="16" id="KW-0333">Golgi apparatus</keyword>
<comment type="subcellular location">
    <subcellularLocation>
        <location evidence="16">Golgi apparatus membrane</location>
        <topology evidence="16">Single-pass type II membrane protein</topology>
    </subcellularLocation>
    <subcellularLocation>
        <location evidence="1">Membrane</location>
        <topology evidence="1">Single-pass type II membrane protein</topology>
    </subcellularLocation>
</comment>
<comment type="similarity">
    <text evidence="2 16">Belongs to the glycosyltransferase 43 family.</text>
</comment>
<feature type="transmembrane region" description="Helical" evidence="16">
    <location>
        <begin position="25"/>
        <end position="44"/>
    </location>
</feature>
<evidence type="ECO:0000256" key="14">
    <source>
        <dbReference type="PIRSR" id="PIRSR605027-3"/>
    </source>
</evidence>
<accession>A0A4S2LGX9</accession>
<dbReference type="GO" id="GO:0046872">
    <property type="term" value="F:metal ion binding"/>
    <property type="evidence" value="ECO:0007669"/>
    <property type="project" value="UniProtKB-KW"/>
</dbReference>
<dbReference type="InterPro" id="IPR005027">
    <property type="entry name" value="Glyco_trans_43"/>
</dbReference>
<feature type="active site" description="Proton donor/acceptor" evidence="13">
    <location>
        <position position="257"/>
    </location>
</feature>
<dbReference type="PANTHER" id="PTHR10896:SF65">
    <property type="entry name" value="GALACTOSYLGALACTOSYLXYLOSYLPROTEIN 3-BETA-GLUCURONOSYLTRANSFERASE 3"/>
    <property type="match status" value="1"/>
</dbReference>
<dbReference type="PANTHER" id="PTHR10896">
    <property type="entry name" value="GALACTOSYLGALACTOSYLXYLOSYLPROTEIN 3-BETA-GLUCURONOSYLTRANSFERASE BETA-1,3-GLUCURONYLTRANSFERASE"/>
    <property type="match status" value="1"/>
</dbReference>
<dbReference type="STRING" id="147828.A0A4S2LGX9"/>
<evidence type="ECO:0000256" key="8">
    <source>
        <dbReference type="ARBA" id="ARBA00022989"/>
    </source>
</evidence>
<evidence type="ECO:0000256" key="4">
    <source>
        <dbReference type="ARBA" id="ARBA00022679"/>
    </source>
</evidence>
<comment type="pathway">
    <text evidence="16">Protein modification; protein glycosylation.</text>
</comment>
<dbReference type="FunFam" id="3.90.550.10:FF:000044">
    <property type="entry name" value="Galactosylgalactosylxylosylprotein 3-beta-glucuronosyltransferase"/>
    <property type="match status" value="1"/>
</dbReference>
<keyword evidence="4 16" id="KW-0808">Transferase</keyword>
<keyword evidence="7 16" id="KW-0735">Signal-anchor</keyword>
<comment type="catalytic activity">
    <reaction evidence="12 16">
        <text>3-O-(beta-D-galactosyl-(1-&gt;3)-beta-D-galactosyl-(1-&gt;4)-beta-D-xylosyl)-L-seryl-[protein] + UDP-alpha-D-glucuronate = 3-O-(beta-D-GlcA-(1-&gt;3)-beta-D-Gal-(1-&gt;3)-beta-D-Gal-(1-&gt;4)-beta-D-Xyl)-L-seryl-[protein] + UDP + H(+)</text>
        <dbReference type="Rhea" id="RHEA:24168"/>
        <dbReference type="Rhea" id="RHEA-COMP:12571"/>
        <dbReference type="Rhea" id="RHEA-COMP:12573"/>
        <dbReference type="ChEBI" id="CHEBI:15378"/>
        <dbReference type="ChEBI" id="CHEBI:58052"/>
        <dbReference type="ChEBI" id="CHEBI:58223"/>
        <dbReference type="ChEBI" id="CHEBI:132090"/>
        <dbReference type="ChEBI" id="CHEBI:132093"/>
        <dbReference type="EC" id="2.4.1.135"/>
    </reaction>
</comment>
<evidence type="ECO:0000256" key="16">
    <source>
        <dbReference type="RuleBase" id="RU363127"/>
    </source>
</evidence>
<dbReference type="GO" id="GO:0050650">
    <property type="term" value="P:chondroitin sulfate proteoglycan biosynthetic process"/>
    <property type="evidence" value="ECO:0007669"/>
    <property type="project" value="TreeGrafter"/>
</dbReference>
<comment type="caution">
    <text evidence="17">The sequence shown here is derived from an EMBL/GenBank/DDBJ whole genome shotgun (WGS) entry which is preliminary data.</text>
</comment>
<dbReference type="SUPFAM" id="SSF53448">
    <property type="entry name" value="Nucleotide-diphospho-sugar transferases"/>
    <property type="match status" value="1"/>
</dbReference>
<dbReference type="GO" id="GO:0000139">
    <property type="term" value="C:Golgi membrane"/>
    <property type="evidence" value="ECO:0007669"/>
    <property type="project" value="UniProtKB-SubCell"/>
</dbReference>
<dbReference type="CDD" id="cd00218">
    <property type="entry name" value="GlcAT-I"/>
    <property type="match status" value="1"/>
</dbReference>
<gene>
    <name evidence="17" type="ORF">CRM22_008740</name>
</gene>
<keyword evidence="18" id="KW-1185">Reference proteome</keyword>
<dbReference type="Proteomes" id="UP000308267">
    <property type="component" value="Unassembled WGS sequence"/>
</dbReference>
<organism evidence="17 18">
    <name type="scientific">Opisthorchis felineus</name>
    <dbReference type="NCBI Taxonomy" id="147828"/>
    <lineage>
        <taxon>Eukaryota</taxon>
        <taxon>Metazoa</taxon>
        <taxon>Spiralia</taxon>
        <taxon>Lophotrochozoa</taxon>
        <taxon>Platyhelminthes</taxon>
        <taxon>Trematoda</taxon>
        <taxon>Digenea</taxon>
        <taxon>Opisthorchiida</taxon>
        <taxon>Opisthorchiata</taxon>
        <taxon>Opisthorchiidae</taxon>
        <taxon>Opisthorchis</taxon>
    </lineage>
</organism>
<feature type="binding site" evidence="14">
    <location>
        <position position="169"/>
    </location>
    <ligand>
        <name>Mn(2+)</name>
        <dbReference type="ChEBI" id="CHEBI:29035"/>
    </ligand>
</feature>
<evidence type="ECO:0000256" key="3">
    <source>
        <dbReference type="ARBA" id="ARBA00012641"/>
    </source>
</evidence>
<dbReference type="UniPathway" id="UPA00378"/>
<keyword evidence="6 14" id="KW-0479">Metal-binding</keyword>
<dbReference type="EMBL" id="SJOL01008593">
    <property type="protein sequence ID" value="TGZ60089.1"/>
    <property type="molecule type" value="Genomic_DNA"/>
</dbReference>
<dbReference type="OrthoDB" id="675023at2759"/>
<evidence type="ECO:0000256" key="7">
    <source>
        <dbReference type="ARBA" id="ARBA00022968"/>
    </source>
</evidence>
<keyword evidence="8 16" id="KW-1133">Transmembrane helix</keyword>
<evidence type="ECO:0000256" key="12">
    <source>
        <dbReference type="ARBA" id="ARBA00047979"/>
    </source>
</evidence>
<evidence type="ECO:0000256" key="11">
    <source>
        <dbReference type="ARBA" id="ARBA00023211"/>
    </source>
</evidence>
<evidence type="ECO:0000256" key="6">
    <source>
        <dbReference type="ARBA" id="ARBA00022723"/>
    </source>
</evidence>
<dbReference type="Gene3D" id="3.90.550.10">
    <property type="entry name" value="Spore Coat Polysaccharide Biosynthesis Protein SpsA, Chain A"/>
    <property type="match status" value="1"/>
</dbReference>
<evidence type="ECO:0000256" key="9">
    <source>
        <dbReference type="ARBA" id="ARBA00023136"/>
    </source>
</evidence>
<dbReference type="AlphaFoldDB" id="A0A4S2LGX9"/>
<keyword evidence="9 16" id="KW-0472">Membrane</keyword>
<keyword evidence="11 14" id="KW-0464">Manganese</keyword>
<keyword evidence="10" id="KW-0325">Glycoprotein</keyword>
<dbReference type="EC" id="2.4.1.135" evidence="3 16"/>
<protein>
    <recommendedName>
        <fullName evidence="3 16">Galactosylgalactosylxylosylprotein 3-beta-glucuronosyltransferase</fullName>
        <ecNumber evidence="3 16">2.4.1.135</ecNumber>
    </recommendedName>
</protein>